<evidence type="ECO:0000313" key="1">
    <source>
        <dbReference type="EMBL" id="KAI8534629.1"/>
    </source>
</evidence>
<sequence>MLLRGSNPPRLRMSHIITEYNAPLRVQRGIKKATIVNQTKPLTGEKKATNQTALEVQGDEKMVGPTEPTMVVMKFPRQSPLS</sequence>
<organism evidence="1 2">
    <name type="scientific">Rhododendron molle</name>
    <name type="common">Chinese azalea</name>
    <name type="synonym">Azalea mollis</name>
    <dbReference type="NCBI Taxonomy" id="49168"/>
    <lineage>
        <taxon>Eukaryota</taxon>
        <taxon>Viridiplantae</taxon>
        <taxon>Streptophyta</taxon>
        <taxon>Embryophyta</taxon>
        <taxon>Tracheophyta</taxon>
        <taxon>Spermatophyta</taxon>
        <taxon>Magnoliopsida</taxon>
        <taxon>eudicotyledons</taxon>
        <taxon>Gunneridae</taxon>
        <taxon>Pentapetalae</taxon>
        <taxon>asterids</taxon>
        <taxon>Ericales</taxon>
        <taxon>Ericaceae</taxon>
        <taxon>Ericoideae</taxon>
        <taxon>Rhodoreae</taxon>
        <taxon>Rhododendron</taxon>
    </lineage>
</organism>
<dbReference type="Proteomes" id="UP001062846">
    <property type="component" value="Chromosome 10"/>
</dbReference>
<dbReference type="EMBL" id="CM046397">
    <property type="protein sequence ID" value="KAI8534629.1"/>
    <property type="molecule type" value="Genomic_DNA"/>
</dbReference>
<protein>
    <submittedName>
        <fullName evidence="1">Uncharacterized protein</fullName>
    </submittedName>
</protein>
<comment type="caution">
    <text evidence="1">The sequence shown here is derived from an EMBL/GenBank/DDBJ whole genome shotgun (WGS) entry which is preliminary data.</text>
</comment>
<gene>
    <name evidence="1" type="ORF">RHMOL_Rhmol10G0105200</name>
</gene>
<accession>A0ACC0M144</accession>
<reference evidence="1" key="1">
    <citation type="submission" date="2022-02" db="EMBL/GenBank/DDBJ databases">
        <title>Plant Genome Project.</title>
        <authorList>
            <person name="Zhang R.-G."/>
        </authorList>
    </citation>
    <scope>NUCLEOTIDE SEQUENCE</scope>
    <source>
        <strain evidence="1">AT1</strain>
    </source>
</reference>
<name>A0ACC0M144_RHOML</name>
<keyword evidence="2" id="KW-1185">Reference proteome</keyword>
<evidence type="ECO:0000313" key="2">
    <source>
        <dbReference type="Proteomes" id="UP001062846"/>
    </source>
</evidence>
<proteinExistence type="predicted"/>